<dbReference type="EMBL" id="JFHD01000015">
    <property type="protein sequence ID" value="KDR29083.1"/>
    <property type="molecule type" value="Genomic_DNA"/>
</dbReference>
<proteinExistence type="predicted"/>
<comment type="caution">
    <text evidence="2">The sequence shown here is derived from an EMBL/GenBank/DDBJ whole genome shotgun (WGS) entry which is preliminary data.</text>
</comment>
<dbReference type="Proteomes" id="UP000027451">
    <property type="component" value="Unassembled WGS sequence"/>
</dbReference>
<keyword evidence="1" id="KW-0732">Signal</keyword>
<feature type="signal peptide" evidence="1">
    <location>
        <begin position="1"/>
        <end position="22"/>
    </location>
</feature>
<keyword evidence="3" id="KW-1185">Reference proteome</keyword>
<evidence type="ECO:0008006" key="4">
    <source>
        <dbReference type="Google" id="ProtNLM"/>
    </source>
</evidence>
<evidence type="ECO:0000313" key="2">
    <source>
        <dbReference type="EMBL" id="KDR29083.1"/>
    </source>
</evidence>
<protein>
    <recommendedName>
        <fullName evidence="4">OmpA-like domain-containing protein</fullName>
    </recommendedName>
</protein>
<sequence length="146" mass="15929">MSSTVCKAVSSLLLAASTGVLACVPSENFDIYFNQDSAEVPTAEVLRLAGWVAKQQLAYAQHVTKEITQISGHAETTERDPQRLAEARLVAGKRLLTQLGFVRGEVETDTHIYEHSRLTNGKRVEVSFLPECPNVCCPTSSGLPRN</sequence>
<organism evidence="2 3">
    <name type="scientific">Caballeronia zhejiangensis</name>
    <dbReference type="NCBI Taxonomy" id="871203"/>
    <lineage>
        <taxon>Bacteria</taxon>
        <taxon>Pseudomonadati</taxon>
        <taxon>Pseudomonadota</taxon>
        <taxon>Betaproteobacteria</taxon>
        <taxon>Burkholderiales</taxon>
        <taxon>Burkholderiaceae</taxon>
        <taxon>Caballeronia</taxon>
    </lineage>
</organism>
<gene>
    <name evidence="2" type="ORF">BG60_09020</name>
</gene>
<name>A0A656QI90_9BURK</name>
<accession>A0A656QI90</accession>
<dbReference type="AlphaFoldDB" id="A0A656QI90"/>
<evidence type="ECO:0000256" key="1">
    <source>
        <dbReference type="SAM" id="SignalP"/>
    </source>
</evidence>
<feature type="chain" id="PRO_5025029459" description="OmpA-like domain-containing protein" evidence="1">
    <location>
        <begin position="23"/>
        <end position="146"/>
    </location>
</feature>
<dbReference type="PROSITE" id="PS51257">
    <property type="entry name" value="PROKAR_LIPOPROTEIN"/>
    <property type="match status" value="1"/>
</dbReference>
<evidence type="ECO:0000313" key="3">
    <source>
        <dbReference type="Proteomes" id="UP000027451"/>
    </source>
</evidence>
<reference evidence="2 3" key="1">
    <citation type="submission" date="2014-03" db="EMBL/GenBank/DDBJ databases">
        <title>Draft Genome Sequences of Four Burkholderia Strains.</title>
        <authorList>
            <person name="Liu X.Y."/>
            <person name="Li C.X."/>
            <person name="Xu J.H."/>
        </authorList>
    </citation>
    <scope>NUCLEOTIDE SEQUENCE [LARGE SCALE GENOMIC DNA]</scope>
    <source>
        <strain evidence="2 3">OP-1</strain>
    </source>
</reference>